<sequence length="285" mass="30718">MEGLPSSVKQVISGSAAGISATLLVHPLDTIRTRVQTADVSGVQYRGAIDCAAKTLKYEGLQAFYKGITFPLLAQAVYKSVIFTSYHAMQSLFPQTDGPPPIPRVMLCGAAAGGINSFVVTPVELIRNNLMVQYDHKTEPRRWRNSMELVKDLTKRNGITGLWRGIGPTFLRDSIGVASWFGSFEVCLRYLCPHIGLSGTPALLLSGVSGGIGFWVAAFPLDTIKSLVQVEASSHRGSAISVLLSLVRNGELHKLFRGFGVAVMRGIPGAAITFTVQRKTREALG</sequence>
<dbReference type="Pfam" id="PF00153">
    <property type="entry name" value="Mito_carr"/>
    <property type="match status" value="3"/>
</dbReference>
<dbReference type="AlphaFoldDB" id="A0A6U3AS15"/>
<protein>
    <recommendedName>
        <fullName evidence="12">Mitochondrial carrier protein</fullName>
    </recommendedName>
</protein>
<keyword evidence="7" id="KW-0496">Mitochondrion</keyword>
<keyword evidence="5" id="KW-0677">Repeat</keyword>
<evidence type="ECO:0000256" key="1">
    <source>
        <dbReference type="ARBA" id="ARBA00004225"/>
    </source>
</evidence>
<evidence type="ECO:0000256" key="3">
    <source>
        <dbReference type="ARBA" id="ARBA00022448"/>
    </source>
</evidence>
<evidence type="ECO:0000256" key="10">
    <source>
        <dbReference type="RuleBase" id="RU000488"/>
    </source>
</evidence>
<evidence type="ECO:0000313" key="11">
    <source>
        <dbReference type="EMBL" id="CAE0677156.1"/>
    </source>
</evidence>
<dbReference type="InterPro" id="IPR023395">
    <property type="entry name" value="MCP_dom_sf"/>
</dbReference>
<dbReference type="PROSITE" id="PS50920">
    <property type="entry name" value="SOLCAR"/>
    <property type="match status" value="3"/>
</dbReference>
<dbReference type="PRINTS" id="PR00926">
    <property type="entry name" value="MITOCARRIER"/>
</dbReference>
<dbReference type="SUPFAM" id="SSF103506">
    <property type="entry name" value="Mitochondrial carrier"/>
    <property type="match status" value="1"/>
</dbReference>
<dbReference type="EMBL" id="HBIV01040978">
    <property type="protein sequence ID" value="CAE0677156.1"/>
    <property type="molecule type" value="Transcribed_RNA"/>
</dbReference>
<evidence type="ECO:0000256" key="2">
    <source>
        <dbReference type="ARBA" id="ARBA00006375"/>
    </source>
</evidence>
<dbReference type="InterPro" id="IPR002067">
    <property type="entry name" value="MCP"/>
</dbReference>
<evidence type="ECO:0000256" key="8">
    <source>
        <dbReference type="ARBA" id="ARBA00023136"/>
    </source>
</evidence>
<dbReference type="PANTHER" id="PTHR45624">
    <property type="entry name" value="MITOCHONDRIAL BASIC AMINO ACIDS TRANSPORTER-RELATED"/>
    <property type="match status" value="1"/>
</dbReference>
<dbReference type="GO" id="GO:1990575">
    <property type="term" value="P:mitochondrial L-ornithine transmembrane transport"/>
    <property type="evidence" value="ECO:0007669"/>
    <property type="project" value="TreeGrafter"/>
</dbReference>
<feature type="repeat" description="Solcar" evidence="9">
    <location>
        <begin position="201"/>
        <end position="283"/>
    </location>
</feature>
<accession>A0A6U3AS15</accession>
<evidence type="ECO:0000256" key="7">
    <source>
        <dbReference type="ARBA" id="ARBA00023128"/>
    </source>
</evidence>
<reference evidence="11" key="1">
    <citation type="submission" date="2021-01" db="EMBL/GenBank/DDBJ databases">
        <authorList>
            <person name="Corre E."/>
            <person name="Pelletier E."/>
            <person name="Niang G."/>
            <person name="Scheremetjew M."/>
            <person name="Finn R."/>
            <person name="Kale V."/>
            <person name="Holt S."/>
            <person name="Cochrane G."/>
            <person name="Meng A."/>
            <person name="Brown T."/>
            <person name="Cohen L."/>
        </authorList>
    </citation>
    <scope>NUCLEOTIDE SEQUENCE</scope>
    <source>
        <strain evidence="11">CCCM811</strain>
    </source>
</reference>
<dbReference type="PANTHER" id="PTHR45624:SF12">
    <property type="entry name" value="MITOCHONDRIAL ORNITHINE TRANSPORTER 1"/>
    <property type="match status" value="1"/>
</dbReference>
<feature type="repeat" description="Solcar" evidence="9">
    <location>
        <begin position="5"/>
        <end position="92"/>
    </location>
</feature>
<evidence type="ECO:0000256" key="9">
    <source>
        <dbReference type="PROSITE-ProRule" id="PRU00282"/>
    </source>
</evidence>
<evidence type="ECO:0000256" key="4">
    <source>
        <dbReference type="ARBA" id="ARBA00022692"/>
    </source>
</evidence>
<keyword evidence="3 10" id="KW-0813">Transport</keyword>
<dbReference type="GO" id="GO:0000064">
    <property type="term" value="F:L-ornithine transmembrane transporter activity"/>
    <property type="evidence" value="ECO:0007669"/>
    <property type="project" value="TreeGrafter"/>
</dbReference>
<dbReference type="Gene3D" id="1.50.40.10">
    <property type="entry name" value="Mitochondrial carrier domain"/>
    <property type="match status" value="1"/>
</dbReference>
<evidence type="ECO:0000256" key="6">
    <source>
        <dbReference type="ARBA" id="ARBA00022989"/>
    </source>
</evidence>
<organism evidence="11">
    <name type="scientific">Lotharella globosa</name>
    <dbReference type="NCBI Taxonomy" id="91324"/>
    <lineage>
        <taxon>Eukaryota</taxon>
        <taxon>Sar</taxon>
        <taxon>Rhizaria</taxon>
        <taxon>Cercozoa</taxon>
        <taxon>Chlorarachniophyceae</taxon>
        <taxon>Lotharella</taxon>
    </lineage>
</organism>
<evidence type="ECO:0000256" key="5">
    <source>
        <dbReference type="ARBA" id="ARBA00022737"/>
    </source>
</evidence>
<dbReference type="GO" id="GO:0031966">
    <property type="term" value="C:mitochondrial membrane"/>
    <property type="evidence" value="ECO:0007669"/>
    <property type="project" value="UniProtKB-SubCell"/>
</dbReference>
<dbReference type="InterPro" id="IPR018108">
    <property type="entry name" value="MCP_transmembrane"/>
</dbReference>
<comment type="subcellular location">
    <subcellularLocation>
        <location evidence="1">Mitochondrion membrane</location>
        <topology evidence="1">Multi-pass membrane protein</topology>
    </subcellularLocation>
</comment>
<comment type="similarity">
    <text evidence="2 10">Belongs to the mitochondrial carrier (TC 2.A.29) family.</text>
</comment>
<keyword evidence="6" id="KW-1133">Transmembrane helix</keyword>
<proteinExistence type="inferred from homology"/>
<gene>
    <name evidence="11" type="ORF">LGLO00237_LOCUS28936</name>
</gene>
<dbReference type="InterPro" id="IPR050567">
    <property type="entry name" value="Mitochondrial_Carrier"/>
</dbReference>
<keyword evidence="8 9" id="KW-0472">Membrane</keyword>
<feature type="repeat" description="Solcar" evidence="9">
    <location>
        <begin position="100"/>
        <end position="190"/>
    </location>
</feature>
<keyword evidence="4 9" id="KW-0812">Transmembrane</keyword>
<evidence type="ECO:0008006" key="12">
    <source>
        <dbReference type="Google" id="ProtNLM"/>
    </source>
</evidence>
<name>A0A6U3AS15_9EUKA</name>